<gene>
    <name evidence="1" type="ORF">FOS08_27205</name>
</gene>
<protein>
    <recommendedName>
        <fullName evidence="3">Transposase IS204/IS1001/IS1096/IS1165 DDE domain-containing protein</fullName>
    </recommendedName>
</protein>
<sequence length="113" mass="13119">MKQYPHIQVVSRDGFTGFRQAISDANSSILQVYDRWHFIQNAKKHLDTFLLSAVPSTITWCKTPPTPIELKLTKAEKVKLARQKQKWDLIQEIQEAYRLGKSICSLAKEYKLN</sequence>
<evidence type="ECO:0008006" key="3">
    <source>
        <dbReference type="Google" id="ProtNLM"/>
    </source>
</evidence>
<proteinExistence type="predicted"/>
<name>A0AAJ1Z613_9BACI</name>
<evidence type="ECO:0000313" key="1">
    <source>
        <dbReference type="EMBL" id="MDR4329401.1"/>
    </source>
</evidence>
<organism evidence="1 2">
    <name type="scientific">Bacillus pseudomycoides</name>
    <dbReference type="NCBI Taxonomy" id="64104"/>
    <lineage>
        <taxon>Bacteria</taxon>
        <taxon>Bacillati</taxon>
        <taxon>Bacillota</taxon>
        <taxon>Bacilli</taxon>
        <taxon>Bacillales</taxon>
        <taxon>Bacillaceae</taxon>
        <taxon>Bacillus</taxon>
        <taxon>Bacillus cereus group</taxon>
    </lineage>
</organism>
<comment type="caution">
    <text evidence="1">The sequence shown here is derived from an EMBL/GenBank/DDBJ whole genome shotgun (WGS) entry which is preliminary data.</text>
</comment>
<accession>A0AAJ1Z613</accession>
<dbReference type="EMBL" id="VLYX01000063">
    <property type="protein sequence ID" value="MDR4329401.1"/>
    <property type="molecule type" value="Genomic_DNA"/>
</dbReference>
<evidence type="ECO:0000313" key="2">
    <source>
        <dbReference type="Proteomes" id="UP001248134"/>
    </source>
</evidence>
<dbReference type="AlphaFoldDB" id="A0AAJ1Z613"/>
<dbReference type="Proteomes" id="UP001248134">
    <property type="component" value="Unassembled WGS sequence"/>
</dbReference>
<reference evidence="1" key="1">
    <citation type="submission" date="2019-07" db="EMBL/GenBank/DDBJ databases">
        <title>Phylogenomic Reclassification of ATCC Bacillus Strains and Various Taxa within the Genus Bacillus.</title>
        <authorList>
            <person name="Riojas M.A."/>
            <person name="Frank A.M."/>
            <person name="Fenn S.L."/>
            <person name="King S.P."/>
            <person name="Brower S.M."/>
            <person name="Hazbon M.H."/>
        </authorList>
    </citation>
    <scope>NUCLEOTIDE SEQUENCE</scope>
    <source>
        <strain evidence="1">NR-12239</strain>
    </source>
</reference>